<evidence type="ECO:0000313" key="1">
    <source>
        <dbReference type="EMBL" id="KAL2641468.1"/>
    </source>
</evidence>
<name>A0ABD1Z166_9MARC</name>
<comment type="caution">
    <text evidence="1">The sequence shown here is derived from an EMBL/GenBank/DDBJ whole genome shotgun (WGS) entry which is preliminary data.</text>
</comment>
<gene>
    <name evidence="1" type="ORF">R1flu_009055</name>
</gene>
<organism evidence="1 2">
    <name type="scientific">Riccia fluitans</name>
    <dbReference type="NCBI Taxonomy" id="41844"/>
    <lineage>
        <taxon>Eukaryota</taxon>
        <taxon>Viridiplantae</taxon>
        <taxon>Streptophyta</taxon>
        <taxon>Embryophyta</taxon>
        <taxon>Marchantiophyta</taxon>
        <taxon>Marchantiopsida</taxon>
        <taxon>Marchantiidae</taxon>
        <taxon>Marchantiales</taxon>
        <taxon>Ricciaceae</taxon>
        <taxon>Riccia</taxon>
    </lineage>
</organism>
<evidence type="ECO:0000313" key="2">
    <source>
        <dbReference type="Proteomes" id="UP001605036"/>
    </source>
</evidence>
<sequence>MEQEGKNLKLLDSYIECMKKVFNDTVNKNDDPNVVPQEDFLNHKSSVPAKLELPPSFEEILEALKQDGMIQEHLLPMANYARRSWT</sequence>
<evidence type="ECO:0008006" key="3">
    <source>
        <dbReference type="Google" id="ProtNLM"/>
    </source>
</evidence>
<dbReference type="EMBL" id="JBHFFA010000002">
    <property type="protein sequence ID" value="KAL2641468.1"/>
    <property type="molecule type" value="Genomic_DNA"/>
</dbReference>
<dbReference type="AlphaFoldDB" id="A0ABD1Z166"/>
<accession>A0ABD1Z166</accession>
<proteinExistence type="predicted"/>
<dbReference type="Proteomes" id="UP001605036">
    <property type="component" value="Unassembled WGS sequence"/>
</dbReference>
<reference evidence="1 2" key="1">
    <citation type="submission" date="2024-09" db="EMBL/GenBank/DDBJ databases">
        <title>Chromosome-scale assembly of Riccia fluitans.</title>
        <authorList>
            <person name="Paukszto L."/>
            <person name="Sawicki J."/>
            <person name="Karawczyk K."/>
            <person name="Piernik-Szablinska J."/>
            <person name="Szczecinska M."/>
            <person name="Mazdziarz M."/>
        </authorList>
    </citation>
    <scope>NUCLEOTIDE SEQUENCE [LARGE SCALE GENOMIC DNA]</scope>
    <source>
        <strain evidence="1">Rf_01</strain>
        <tissue evidence="1">Aerial parts of the thallus</tissue>
    </source>
</reference>
<keyword evidence="2" id="KW-1185">Reference proteome</keyword>
<protein>
    <recommendedName>
        <fullName evidence="3">Reverse transcriptase domain-containing protein</fullName>
    </recommendedName>
</protein>